<comment type="caution">
    <text evidence="1">The sequence shown here is derived from an EMBL/GenBank/DDBJ whole genome shotgun (WGS) entry which is preliminary data.</text>
</comment>
<accession>A0AAV3F343</accession>
<organism evidence="1 2">
    <name type="scientific">Myroides odoratimimus CIP 101113</name>
    <dbReference type="NCBI Taxonomy" id="883154"/>
    <lineage>
        <taxon>Bacteria</taxon>
        <taxon>Pseudomonadati</taxon>
        <taxon>Bacteroidota</taxon>
        <taxon>Flavobacteriia</taxon>
        <taxon>Flavobacteriales</taxon>
        <taxon>Flavobacteriaceae</taxon>
        <taxon>Myroides</taxon>
    </lineage>
</organism>
<name>A0AAV3F343_9FLAO</name>
<dbReference type="Proteomes" id="UP000004834">
    <property type="component" value="Unassembled WGS sequence"/>
</dbReference>
<reference evidence="1 2" key="1">
    <citation type="submission" date="2011-11" db="EMBL/GenBank/DDBJ databases">
        <title>The Genome Sequence of Myroides odoratimimus CIP 101113.</title>
        <authorList>
            <person name="Earl A."/>
            <person name="Ward D."/>
            <person name="Feldgarden M."/>
            <person name="Gevers D."/>
            <person name="Huys G."/>
            <person name="Young S.K."/>
            <person name="Zeng Q."/>
            <person name="Gargeya S."/>
            <person name="Fitzgerald M."/>
            <person name="Haas B."/>
            <person name="Abouelleil A."/>
            <person name="Alvarado L."/>
            <person name="Arachchi H.M."/>
            <person name="Berlin A."/>
            <person name="Brown A."/>
            <person name="Chapman S.B."/>
            <person name="Chen Z."/>
            <person name="Dunbar C."/>
            <person name="Freedman E."/>
            <person name="Gearin G."/>
            <person name="Goldberg J."/>
            <person name="Griggs A."/>
            <person name="Gujja S."/>
            <person name="Heiman D."/>
            <person name="Howarth C."/>
            <person name="Larson L."/>
            <person name="Lui A."/>
            <person name="MacDonald P.J.P."/>
            <person name="Montmayeur A."/>
            <person name="Murphy C."/>
            <person name="Neiman D."/>
            <person name="Pearson M."/>
            <person name="Priest M."/>
            <person name="Roberts A."/>
            <person name="Saif S."/>
            <person name="Shea T."/>
            <person name="Shenoy N."/>
            <person name="Sisk P."/>
            <person name="Stolte C."/>
            <person name="Sykes S."/>
            <person name="Wortman J."/>
            <person name="Nusbaum C."/>
            <person name="Birren B."/>
        </authorList>
    </citation>
    <scope>NUCLEOTIDE SEQUENCE [LARGE SCALE GENOMIC DNA]</scope>
    <source>
        <strain evidence="1 2">CIP 101113</strain>
    </source>
</reference>
<evidence type="ECO:0000313" key="2">
    <source>
        <dbReference type="Proteomes" id="UP000004834"/>
    </source>
</evidence>
<dbReference type="EMBL" id="AGEE01000017">
    <property type="protein sequence ID" value="EHO12369.1"/>
    <property type="molecule type" value="Genomic_DNA"/>
</dbReference>
<dbReference type="AlphaFoldDB" id="A0AAV3F343"/>
<gene>
    <name evidence="1" type="ORF">HMPREF9715_01524</name>
</gene>
<evidence type="ECO:0000313" key="1">
    <source>
        <dbReference type="EMBL" id="EHO12369.1"/>
    </source>
</evidence>
<protein>
    <submittedName>
        <fullName evidence="1">Uncharacterized protein</fullName>
    </submittedName>
</protein>
<sequence>MNYFSLFNMTKLKYSHIFNILDHVIKKEKYYETETKNH</sequence>
<proteinExistence type="predicted"/>